<evidence type="ECO:0000313" key="1">
    <source>
        <dbReference type="EMBL" id="CAB1453056.1"/>
    </source>
</evidence>
<evidence type="ECO:0000313" key="2">
    <source>
        <dbReference type="Proteomes" id="UP001153269"/>
    </source>
</evidence>
<gene>
    <name evidence="1" type="ORF">PLEPLA_LOCUS40806</name>
</gene>
<reference evidence="1" key="1">
    <citation type="submission" date="2020-03" db="EMBL/GenBank/DDBJ databases">
        <authorList>
            <person name="Weist P."/>
        </authorList>
    </citation>
    <scope>NUCLEOTIDE SEQUENCE</scope>
</reference>
<protein>
    <submittedName>
        <fullName evidence="1">Uncharacterized protein</fullName>
    </submittedName>
</protein>
<name>A0A9N7VRK1_PLEPL</name>
<dbReference type="EMBL" id="CADEAL010004155">
    <property type="protein sequence ID" value="CAB1453056.1"/>
    <property type="molecule type" value="Genomic_DNA"/>
</dbReference>
<accession>A0A9N7VRK1</accession>
<sequence length="110" mass="11775">MNSVTFHGSDSTDALDCRVIGLEKRMGEEGRGGERRGGGETCCDQGVGVQRIGQRDKRAAPNFEPCRLSGSSRAAISAWRSNHKQTAPAQDSWELLSISNPLISSTGGRV</sequence>
<dbReference type="AlphaFoldDB" id="A0A9N7VRK1"/>
<comment type="caution">
    <text evidence="1">The sequence shown here is derived from an EMBL/GenBank/DDBJ whole genome shotgun (WGS) entry which is preliminary data.</text>
</comment>
<keyword evidence="2" id="KW-1185">Reference proteome</keyword>
<organism evidence="1 2">
    <name type="scientific">Pleuronectes platessa</name>
    <name type="common">European plaice</name>
    <dbReference type="NCBI Taxonomy" id="8262"/>
    <lineage>
        <taxon>Eukaryota</taxon>
        <taxon>Metazoa</taxon>
        <taxon>Chordata</taxon>
        <taxon>Craniata</taxon>
        <taxon>Vertebrata</taxon>
        <taxon>Euteleostomi</taxon>
        <taxon>Actinopterygii</taxon>
        <taxon>Neopterygii</taxon>
        <taxon>Teleostei</taxon>
        <taxon>Neoteleostei</taxon>
        <taxon>Acanthomorphata</taxon>
        <taxon>Carangaria</taxon>
        <taxon>Pleuronectiformes</taxon>
        <taxon>Pleuronectoidei</taxon>
        <taxon>Pleuronectidae</taxon>
        <taxon>Pleuronectes</taxon>
    </lineage>
</organism>
<proteinExistence type="predicted"/>
<dbReference type="Proteomes" id="UP001153269">
    <property type="component" value="Unassembled WGS sequence"/>
</dbReference>